<comment type="caution">
    <text evidence="1">The sequence shown here is derived from an EMBL/GenBank/DDBJ whole genome shotgun (WGS) entry which is preliminary data.</text>
</comment>
<accession>A0A928YSZ5</accession>
<reference evidence="1" key="1">
    <citation type="submission" date="2018-07" db="EMBL/GenBank/DDBJ databases">
        <title>Genome assembly of strain Ka43.</title>
        <authorList>
            <person name="Kukolya J."/>
            <person name="Nagy I."/>
            <person name="Horvath B."/>
            <person name="Toth A."/>
        </authorList>
    </citation>
    <scope>NUCLEOTIDE SEQUENCE</scope>
    <source>
        <strain evidence="1">KB43</strain>
    </source>
</reference>
<dbReference type="PANTHER" id="PTHR42830">
    <property type="entry name" value="OSMOTICALLY INDUCIBLE FAMILY PROTEIN"/>
    <property type="match status" value="1"/>
</dbReference>
<dbReference type="SUPFAM" id="SSF82784">
    <property type="entry name" value="OsmC-like"/>
    <property type="match status" value="1"/>
</dbReference>
<protein>
    <submittedName>
        <fullName evidence="1">Peroxiredoxin</fullName>
    </submittedName>
</protein>
<evidence type="ECO:0000313" key="2">
    <source>
        <dbReference type="Proteomes" id="UP000652567"/>
    </source>
</evidence>
<dbReference type="EMBL" id="PRDL01000001">
    <property type="protein sequence ID" value="MBE8715830.1"/>
    <property type="molecule type" value="Genomic_DNA"/>
</dbReference>
<name>A0A928YSZ5_9GAMM</name>
<evidence type="ECO:0000313" key="1">
    <source>
        <dbReference type="EMBL" id="MBE8715830.1"/>
    </source>
</evidence>
<dbReference type="AlphaFoldDB" id="A0A928YSZ5"/>
<dbReference type="RefSeq" id="WP_193906466.1">
    <property type="nucleotide sequence ID" value="NZ_PRDL01000001.1"/>
</dbReference>
<dbReference type="Proteomes" id="UP000652567">
    <property type="component" value="Unassembled WGS sequence"/>
</dbReference>
<sequence>MYSAKIVWSSDGTDFRSGKYSREHSWSFDGGVEVKASSSPHVVPLPFSVEHAIDPEEAFVASLSSCHMLWFLSIAAKKGFSVMSYTDESSGIMGKNGEGKVAMLSVTLRPEVKFTGANQPSFDVIKSMHEASHAECFIASSVKTKILCEPVFA</sequence>
<dbReference type="InterPro" id="IPR003718">
    <property type="entry name" value="OsmC/Ohr_fam"/>
</dbReference>
<dbReference type="InterPro" id="IPR015946">
    <property type="entry name" value="KH_dom-like_a/b"/>
</dbReference>
<dbReference type="PANTHER" id="PTHR42830:SF2">
    <property type="entry name" value="OSMC_OHR FAMILY PROTEIN"/>
    <property type="match status" value="1"/>
</dbReference>
<dbReference type="InterPro" id="IPR052707">
    <property type="entry name" value="OsmC_Ohr_Peroxiredoxin"/>
</dbReference>
<proteinExistence type="predicted"/>
<gene>
    <name evidence="1" type="ORF">C4F51_01340</name>
</gene>
<dbReference type="Pfam" id="PF02566">
    <property type="entry name" value="OsmC"/>
    <property type="match status" value="1"/>
</dbReference>
<dbReference type="InterPro" id="IPR036102">
    <property type="entry name" value="OsmC/Ohrsf"/>
</dbReference>
<dbReference type="Gene3D" id="3.30.300.20">
    <property type="match status" value="1"/>
</dbReference>
<keyword evidence="2" id="KW-1185">Reference proteome</keyword>
<organism evidence="1 2">
    <name type="scientific">Cellvibrio polysaccharolyticus</name>
    <dbReference type="NCBI Taxonomy" id="2082724"/>
    <lineage>
        <taxon>Bacteria</taxon>
        <taxon>Pseudomonadati</taxon>
        <taxon>Pseudomonadota</taxon>
        <taxon>Gammaproteobacteria</taxon>
        <taxon>Cellvibrionales</taxon>
        <taxon>Cellvibrionaceae</taxon>
        <taxon>Cellvibrio</taxon>
    </lineage>
</organism>